<dbReference type="FunCoup" id="A0A0D2VMJ0">
    <property type="interactions" value="481"/>
</dbReference>
<keyword evidence="7" id="KW-0949">S-adenosyl-L-methionine</keyword>
<evidence type="ECO:0000256" key="10">
    <source>
        <dbReference type="ARBA" id="ARBA00023242"/>
    </source>
</evidence>
<dbReference type="FunFam" id="3.40.1280.10:FF:000003">
    <property type="entry name" value="Ribosomal RNA small subunit methyltransferase"/>
    <property type="match status" value="1"/>
</dbReference>
<keyword evidence="5" id="KW-0489">Methyltransferase</keyword>
<proteinExistence type="inferred from homology"/>
<protein>
    <submittedName>
        <fullName evidence="11">C2f protein</fullName>
    </submittedName>
</protein>
<evidence type="ECO:0000313" key="12">
    <source>
        <dbReference type="Proteomes" id="UP000008743"/>
    </source>
</evidence>
<evidence type="ECO:0000256" key="4">
    <source>
        <dbReference type="ARBA" id="ARBA00022552"/>
    </source>
</evidence>
<keyword evidence="9" id="KW-0694">RNA-binding</keyword>
<evidence type="ECO:0000256" key="7">
    <source>
        <dbReference type="ARBA" id="ARBA00022691"/>
    </source>
</evidence>
<dbReference type="InterPro" id="IPR029026">
    <property type="entry name" value="tRNA_m1G_MTases_N"/>
</dbReference>
<dbReference type="InParanoid" id="A0A0D2VMJ0"/>
<keyword evidence="8" id="KW-0699">rRNA-binding</keyword>
<keyword evidence="6" id="KW-0808">Transferase</keyword>
<dbReference type="Pfam" id="PF03587">
    <property type="entry name" value="EMG1"/>
    <property type="match status" value="1"/>
</dbReference>
<comment type="similarity">
    <text evidence="2">Belongs to the class IV-like SAM-binding methyltransferase superfamily. RNA methyltransferase NEP1 family.</text>
</comment>
<name>A0A0D2VMJ0_CAPO3</name>
<evidence type="ECO:0000256" key="8">
    <source>
        <dbReference type="ARBA" id="ARBA00022730"/>
    </source>
</evidence>
<dbReference type="InterPro" id="IPR005304">
    <property type="entry name" value="Rbsml_bgen_MeTrfase_EMG1/NEP1"/>
</dbReference>
<evidence type="ECO:0000256" key="5">
    <source>
        <dbReference type="ARBA" id="ARBA00022603"/>
    </source>
</evidence>
<evidence type="ECO:0000256" key="1">
    <source>
        <dbReference type="ARBA" id="ARBA00004604"/>
    </source>
</evidence>
<dbReference type="SUPFAM" id="SSF75217">
    <property type="entry name" value="alpha/beta knot"/>
    <property type="match status" value="1"/>
</dbReference>
<dbReference type="PhylomeDB" id="A0A0D2VMJ0"/>
<accession>A0A0D2VMJ0</accession>
<evidence type="ECO:0000256" key="9">
    <source>
        <dbReference type="ARBA" id="ARBA00022884"/>
    </source>
</evidence>
<dbReference type="OrthoDB" id="269804at2759"/>
<reference evidence="12" key="1">
    <citation type="submission" date="2011-02" db="EMBL/GenBank/DDBJ databases">
        <title>The Genome Sequence of Capsaspora owczarzaki ATCC 30864.</title>
        <authorList>
            <person name="Russ C."/>
            <person name="Cuomo C."/>
            <person name="Burger G."/>
            <person name="Gray M.W."/>
            <person name="Holland P.W.H."/>
            <person name="King N."/>
            <person name="Lang F.B.F."/>
            <person name="Roger A.J."/>
            <person name="Ruiz-Trillo I."/>
            <person name="Young S.K."/>
            <person name="Zeng Q."/>
            <person name="Gargeya S."/>
            <person name="Alvarado L."/>
            <person name="Berlin A."/>
            <person name="Chapman S.B."/>
            <person name="Chen Z."/>
            <person name="Freedman E."/>
            <person name="Gellesch M."/>
            <person name="Goldberg J."/>
            <person name="Griggs A."/>
            <person name="Gujja S."/>
            <person name="Heilman E."/>
            <person name="Heiman D."/>
            <person name="Howarth C."/>
            <person name="Mehta T."/>
            <person name="Neiman D."/>
            <person name="Pearson M."/>
            <person name="Roberts A."/>
            <person name="Saif S."/>
            <person name="Shea T."/>
            <person name="Shenoy N."/>
            <person name="Sisk P."/>
            <person name="Stolte C."/>
            <person name="Sykes S."/>
            <person name="White J."/>
            <person name="Yandava C."/>
            <person name="Haas B."/>
            <person name="Nusbaum C."/>
            <person name="Birren B."/>
        </authorList>
    </citation>
    <scope>NUCLEOTIDE SEQUENCE</scope>
    <source>
        <strain evidence="12">ATCC 30864</strain>
    </source>
</reference>
<dbReference type="GO" id="GO:0019843">
    <property type="term" value="F:rRNA binding"/>
    <property type="evidence" value="ECO:0007669"/>
    <property type="project" value="UniProtKB-KW"/>
</dbReference>
<dbReference type="AlphaFoldDB" id="A0A0D2VMJ0"/>
<dbReference type="EMBL" id="KE346362">
    <property type="protein sequence ID" value="KJE91387.1"/>
    <property type="molecule type" value="Genomic_DNA"/>
</dbReference>
<dbReference type="PANTHER" id="PTHR12636">
    <property type="entry name" value="NEP1/MRA1"/>
    <property type="match status" value="1"/>
</dbReference>
<keyword evidence="3" id="KW-0690">Ribosome biogenesis</keyword>
<dbReference type="Gene3D" id="3.40.1280.10">
    <property type="match status" value="1"/>
</dbReference>
<dbReference type="GO" id="GO:0070475">
    <property type="term" value="P:rRNA base methylation"/>
    <property type="evidence" value="ECO:0007669"/>
    <property type="project" value="InterPro"/>
</dbReference>
<keyword evidence="10" id="KW-0539">Nucleus</keyword>
<comment type="subcellular location">
    <subcellularLocation>
        <location evidence="1">Nucleus</location>
        <location evidence="1">Nucleolus</location>
    </subcellularLocation>
</comment>
<dbReference type="Proteomes" id="UP000008743">
    <property type="component" value="Unassembled WGS sequence"/>
</dbReference>
<evidence type="ECO:0000256" key="2">
    <source>
        <dbReference type="ARBA" id="ARBA00008115"/>
    </source>
</evidence>
<sequence length="228" mass="25234">MMGESAESAAAAAATAGTTDKRRVIVILQKARLETVKVGKEYQLLNCDDHHGILKKFNRDVADMRPDIAHQCLLTLLDSPLNKSGHLQVFVHTEKNVLIEVNPHTRIPRTYKRFAGLMVQLLHKLSIRATDGPDRLLKVIKNPVTDHLPPGCRKIGFSFDAKRTVQFSEYIKTLPPTDPVAFIVGAFAHGEIDEDYCEESIAISEYPLSASVACGKLCAGFEDLWGIL</sequence>
<keyword evidence="4" id="KW-0698">rRNA processing</keyword>
<gene>
    <name evidence="11" type="ORF">CAOG_002524</name>
</gene>
<dbReference type="eggNOG" id="KOG3073">
    <property type="taxonomic scope" value="Eukaryota"/>
</dbReference>
<dbReference type="RefSeq" id="XP_004349274.1">
    <property type="nucleotide sequence ID" value="XM_004349224.2"/>
</dbReference>
<evidence type="ECO:0000256" key="6">
    <source>
        <dbReference type="ARBA" id="ARBA00022679"/>
    </source>
</evidence>
<dbReference type="STRING" id="595528.A0A0D2VMJ0"/>
<dbReference type="OMA" id="VHNTFEL"/>
<dbReference type="PANTHER" id="PTHR12636:SF5">
    <property type="entry name" value="RIBOSOMAL RNA SMALL SUBUNIT METHYLTRANSFERASE NEP1"/>
    <property type="match status" value="1"/>
</dbReference>
<organism evidence="11 12">
    <name type="scientific">Capsaspora owczarzaki (strain ATCC 30864)</name>
    <dbReference type="NCBI Taxonomy" id="595528"/>
    <lineage>
        <taxon>Eukaryota</taxon>
        <taxon>Filasterea</taxon>
        <taxon>Capsaspora</taxon>
    </lineage>
</organism>
<evidence type="ECO:0000313" key="11">
    <source>
        <dbReference type="EMBL" id="KJE91387.1"/>
    </source>
</evidence>
<evidence type="ECO:0000256" key="3">
    <source>
        <dbReference type="ARBA" id="ARBA00022517"/>
    </source>
</evidence>
<dbReference type="GO" id="GO:0032040">
    <property type="term" value="C:small-subunit processome"/>
    <property type="evidence" value="ECO:0007669"/>
    <property type="project" value="TreeGrafter"/>
</dbReference>
<dbReference type="GO" id="GO:0070037">
    <property type="term" value="F:rRNA (pseudouridine) methyltransferase activity"/>
    <property type="evidence" value="ECO:0007669"/>
    <property type="project" value="InterPro"/>
</dbReference>
<dbReference type="CDD" id="cd18088">
    <property type="entry name" value="Nep1-like"/>
    <property type="match status" value="1"/>
</dbReference>
<dbReference type="InterPro" id="IPR029028">
    <property type="entry name" value="Alpha/beta_knot_MTases"/>
</dbReference>
<keyword evidence="12" id="KW-1185">Reference proteome</keyword>